<dbReference type="AlphaFoldDB" id="A0A9X2APZ6"/>
<evidence type="ECO:0008006" key="3">
    <source>
        <dbReference type="Google" id="ProtNLM"/>
    </source>
</evidence>
<comment type="caution">
    <text evidence="1">The sequence shown here is derived from an EMBL/GenBank/DDBJ whole genome shotgun (WGS) entry which is preliminary data.</text>
</comment>
<reference evidence="1" key="1">
    <citation type="submission" date="2022-03" db="EMBL/GenBank/DDBJ databases">
        <authorList>
            <person name="Woo C.Y."/>
        </authorList>
    </citation>
    <scope>NUCLEOTIDE SEQUENCE</scope>
    <source>
        <strain evidence="1">CYS-02</strain>
    </source>
</reference>
<dbReference type="PROSITE" id="PS51257">
    <property type="entry name" value="PROKAR_LIPOPROTEIN"/>
    <property type="match status" value="1"/>
</dbReference>
<evidence type="ECO:0000313" key="2">
    <source>
        <dbReference type="Proteomes" id="UP001139447"/>
    </source>
</evidence>
<dbReference type="Proteomes" id="UP001139447">
    <property type="component" value="Unassembled WGS sequence"/>
</dbReference>
<proteinExistence type="predicted"/>
<name>A0A9X2APZ6_9BURK</name>
<keyword evidence="2" id="KW-1185">Reference proteome</keyword>
<accession>A0A9X2APZ6</accession>
<dbReference type="RefSeq" id="WP_243309434.1">
    <property type="nucleotide sequence ID" value="NZ_JALGBI010000003.1"/>
</dbReference>
<sequence length="329" mass="32084">MRHPFHRPWWLLLSGLAAAGLITACGGGDGLIAAAGNGGATTVTGAAVKGPVANATVTLYAVNSAGVRGASLGTASTDARGSYSLTVPYKGDLLIEVTGGSYTDEASGATRPLTDTMRVMTTSGSEGGTITGIVTPLTTIAYSMAQRAGGGATVRNYGAALNSVGTQFQLGTVNLATTLPSVTGTLNAYGQALRGVSQYVQNGGSLATLMAWSTPGALQAGFQAAYNGINGTTLSFSFNENGVSIGGTGVGGGSGSCGVNVQGTVSTGGISVPLNLNYCISGIAAGSCNAGNSSLSQAVAGQGGAAGAVNLNYTYSPSCAAGAVTIALQ</sequence>
<organism evidence="1 2">
    <name type="scientific">Variovorax terrae</name>
    <dbReference type="NCBI Taxonomy" id="2923278"/>
    <lineage>
        <taxon>Bacteria</taxon>
        <taxon>Pseudomonadati</taxon>
        <taxon>Pseudomonadota</taxon>
        <taxon>Betaproteobacteria</taxon>
        <taxon>Burkholderiales</taxon>
        <taxon>Comamonadaceae</taxon>
        <taxon>Variovorax</taxon>
    </lineage>
</organism>
<gene>
    <name evidence="1" type="ORF">MMF98_21730</name>
</gene>
<protein>
    <recommendedName>
        <fullName evidence="3">Carboxypeptidase regulatory-like domain-containing protein</fullName>
    </recommendedName>
</protein>
<dbReference type="EMBL" id="JALGBI010000003">
    <property type="protein sequence ID" value="MCJ0765844.1"/>
    <property type="molecule type" value="Genomic_DNA"/>
</dbReference>
<evidence type="ECO:0000313" key="1">
    <source>
        <dbReference type="EMBL" id="MCJ0765844.1"/>
    </source>
</evidence>